<gene>
    <name evidence="1" type="ORF">DFP72DRAFT_349107</name>
</gene>
<evidence type="ECO:0000313" key="1">
    <source>
        <dbReference type="EMBL" id="KAF6755245.1"/>
    </source>
</evidence>
<organism evidence="1 2">
    <name type="scientific">Ephemerocybe angulata</name>
    <dbReference type="NCBI Taxonomy" id="980116"/>
    <lineage>
        <taxon>Eukaryota</taxon>
        <taxon>Fungi</taxon>
        <taxon>Dikarya</taxon>
        <taxon>Basidiomycota</taxon>
        <taxon>Agaricomycotina</taxon>
        <taxon>Agaricomycetes</taxon>
        <taxon>Agaricomycetidae</taxon>
        <taxon>Agaricales</taxon>
        <taxon>Agaricineae</taxon>
        <taxon>Psathyrellaceae</taxon>
        <taxon>Ephemerocybe</taxon>
    </lineage>
</organism>
<dbReference type="EMBL" id="JACGCI010000031">
    <property type="protein sequence ID" value="KAF6755245.1"/>
    <property type="molecule type" value="Genomic_DNA"/>
</dbReference>
<dbReference type="Proteomes" id="UP000521943">
    <property type="component" value="Unassembled WGS sequence"/>
</dbReference>
<keyword evidence="2" id="KW-1185">Reference proteome</keyword>
<dbReference type="AlphaFoldDB" id="A0A8H6HYB5"/>
<comment type="caution">
    <text evidence="1">The sequence shown here is derived from an EMBL/GenBank/DDBJ whole genome shotgun (WGS) entry which is preliminary data.</text>
</comment>
<evidence type="ECO:0000313" key="2">
    <source>
        <dbReference type="Proteomes" id="UP000521943"/>
    </source>
</evidence>
<reference evidence="1 2" key="1">
    <citation type="submission" date="2020-07" db="EMBL/GenBank/DDBJ databases">
        <title>Comparative genomics of pyrophilous fungi reveals a link between fire events and developmental genes.</title>
        <authorList>
            <consortium name="DOE Joint Genome Institute"/>
            <person name="Steindorff A.S."/>
            <person name="Carver A."/>
            <person name="Calhoun S."/>
            <person name="Stillman K."/>
            <person name="Liu H."/>
            <person name="Lipzen A."/>
            <person name="Pangilinan J."/>
            <person name="Labutti K."/>
            <person name="Bruns T.D."/>
            <person name="Grigoriev I.V."/>
        </authorList>
    </citation>
    <scope>NUCLEOTIDE SEQUENCE [LARGE SCALE GENOMIC DNA]</scope>
    <source>
        <strain evidence="1 2">CBS 144469</strain>
    </source>
</reference>
<sequence length="193" mass="21872">MCRRAETDWRDILLRAERDSRSRFRASSDVFTSVFTLRKHEHRRSCFALHASYSSSIFRSGSQWGELISRIRSYERCSVHLIGCAIYPLICSLPLSPPYRTHIVTLHCEGKTTPPGDRSKAGCATDPARSPRGNSGGLLALVIVRGDDGCFEARLFDVTMSEVRRTPVSFVHSPRYDSSHPISFDIFVETFER</sequence>
<accession>A0A8H6HYB5</accession>
<name>A0A8H6HYB5_9AGAR</name>
<protein>
    <submittedName>
        <fullName evidence="1">Uncharacterized protein</fullName>
    </submittedName>
</protein>
<proteinExistence type="predicted"/>